<gene>
    <name evidence="1" type="ORF">PDIGIT_LOCUS7727</name>
</gene>
<comment type="caution">
    <text evidence="1">The sequence shown here is derived from an EMBL/GenBank/DDBJ whole genome shotgun (WGS) entry which is preliminary data.</text>
</comment>
<evidence type="ECO:0000313" key="1">
    <source>
        <dbReference type="EMBL" id="CAI6334663.1"/>
    </source>
</evidence>
<dbReference type="Proteomes" id="UP001152607">
    <property type="component" value="Unassembled WGS sequence"/>
</dbReference>
<protein>
    <submittedName>
        <fullName evidence="1">Uncharacterized protein</fullName>
    </submittedName>
</protein>
<organism evidence="1 2">
    <name type="scientific">Periconia digitata</name>
    <dbReference type="NCBI Taxonomy" id="1303443"/>
    <lineage>
        <taxon>Eukaryota</taxon>
        <taxon>Fungi</taxon>
        <taxon>Dikarya</taxon>
        <taxon>Ascomycota</taxon>
        <taxon>Pezizomycotina</taxon>
        <taxon>Dothideomycetes</taxon>
        <taxon>Pleosporomycetidae</taxon>
        <taxon>Pleosporales</taxon>
        <taxon>Massarineae</taxon>
        <taxon>Periconiaceae</taxon>
        <taxon>Periconia</taxon>
    </lineage>
</organism>
<reference evidence="1" key="1">
    <citation type="submission" date="2023-01" db="EMBL/GenBank/DDBJ databases">
        <authorList>
            <person name="Van Ghelder C."/>
            <person name="Rancurel C."/>
        </authorList>
    </citation>
    <scope>NUCLEOTIDE SEQUENCE</scope>
    <source>
        <strain evidence="1">CNCM I-4278</strain>
    </source>
</reference>
<accession>A0A9W4UI06</accession>
<sequence>MDADLVRTASESIAEAPRCHFSDQQFNVIRTGNQLLPTMIGFKSELGIQDPRSISVKTWRYRDWVTSP</sequence>
<evidence type="ECO:0000313" key="2">
    <source>
        <dbReference type="Proteomes" id="UP001152607"/>
    </source>
</evidence>
<keyword evidence="2" id="KW-1185">Reference proteome</keyword>
<dbReference type="EMBL" id="CAOQHR010000005">
    <property type="protein sequence ID" value="CAI6334663.1"/>
    <property type="molecule type" value="Genomic_DNA"/>
</dbReference>
<proteinExistence type="predicted"/>
<name>A0A9W4UI06_9PLEO</name>
<dbReference type="AlphaFoldDB" id="A0A9W4UI06"/>